<sequence>MIYIGNASPSDLKEPLKLPLLDFFSKYKPQTVKVTDDKEQMIAYKKYSALGFISGEMSELKRTNKNLIRRDALILDLDDIGDITENDLKQKIHNIFYEVDYVLYPSVSNGVKGVRYRLVLPITEPVEEQDYKLLIRFVTHKILADIIKKPDASNETWSQLMLLPIVTQYNPRESLITVFKGKQRFPTADGLASAKAWERNNKTTVRRNQQRANNYMGGRASYLNNMFAEVYGGCDEGGRNNRIAFLTKKFVRQGVKPSLMLEVALTANMYFQPPLSEKEVKDTVTSVCKTILGMRE</sequence>
<dbReference type="SMART" id="SM00942">
    <property type="entry name" value="PriCT_1"/>
    <property type="match status" value="1"/>
</dbReference>
<gene>
    <name evidence="2" type="ORF">AUF17_00780</name>
</gene>
<dbReference type="RefSeq" id="WP_010742881.1">
    <property type="nucleotide sequence ID" value="NZ_CAAKOH010000140.1"/>
</dbReference>
<reference evidence="2 3" key="1">
    <citation type="submission" date="2017-10" db="EMBL/GenBank/DDBJ databases">
        <title>FDA dAtabase for Regulatory Grade micrObial Sequences (FDA-ARGOS): Supporting development and validation of Infectious Disease Dx tests.</title>
        <authorList>
            <person name="Campos J."/>
            <person name="Goldberg B."/>
            <person name="Tallon L.J."/>
            <person name="Sadzewicz L."/>
            <person name="Sengamalay N."/>
            <person name="Ott S."/>
            <person name="Godinez A."/>
            <person name="Nagaraj S."/>
            <person name="Vyas G."/>
            <person name="Aluvathingal J."/>
            <person name="Nadendla S."/>
            <person name="Geyer C."/>
            <person name="Nandy P."/>
            <person name="Hobson J."/>
            <person name="Sichtig H."/>
        </authorList>
    </citation>
    <scope>NUCLEOTIDE SEQUENCE [LARGE SCALE GENOMIC DNA]</scope>
    <source>
        <strain evidence="2 3">FDAARGOS_185</strain>
    </source>
</reference>
<protein>
    <recommendedName>
        <fullName evidence="1">Primase C-terminal 1 domain-containing protein</fullName>
    </recommendedName>
</protein>
<organism evidence="2 3">
    <name type="scientific">Enterococcus avium</name>
    <name type="common">Streptococcus avium</name>
    <dbReference type="NCBI Taxonomy" id="33945"/>
    <lineage>
        <taxon>Bacteria</taxon>
        <taxon>Bacillati</taxon>
        <taxon>Bacillota</taxon>
        <taxon>Bacilli</taxon>
        <taxon>Lactobacillales</taxon>
        <taxon>Enterococcaceae</taxon>
        <taxon>Enterococcus</taxon>
    </lineage>
</organism>
<dbReference type="Proteomes" id="UP000316316">
    <property type="component" value="Unassembled WGS sequence"/>
</dbReference>
<dbReference type="Pfam" id="PF08708">
    <property type="entry name" value="PriCT_1"/>
    <property type="match status" value="1"/>
</dbReference>
<dbReference type="EMBL" id="PDXQ01000001">
    <property type="protein sequence ID" value="TRZ32693.1"/>
    <property type="molecule type" value="Genomic_DNA"/>
</dbReference>
<dbReference type="AlphaFoldDB" id="A0A8B5VWD5"/>
<name>A0A8B5VWD5_ENTAV</name>
<feature type="domain" description="Primase C-terminal 1" evidence="1">
    <location>
        <begin position="228"/>
        <end position="293"/>
    </location>
</feature>
<accession>A0A8B5VWD5</accession>
<dbReference type="InterPro" id="IPR014820">
    <property type="entry name" value="PriCT_1"/>
</dbReference>
<evidence type="ECO:0000259" key="1">
    <source>
        <dbReference type="SMART" id="SM00942"/>
    </source>
</evidence>
<evidence type="ECO:0000313" key="2">
    <source>
        <dbReference type="EMBL" id="TRZ32693.1"/>
    </source>
</evidence>
<proteinExistence type="predicted"/>
<evidence type="ECO:0000313" key="3">
    <source>
        <dbReference type="Proteomes" id="UP000316316"/>
    </source>
</evidence>
<comment type="caution">
    <text evidence="2">The sequence shown here is derived from an EMBL/GenBank/DDBJ whole genome shotgun (WGS) entry which is preliminary data.</text>
</comment>